<evidence type="ECO:0000259" key="5">
    <source>
        <dbReference type="PROSITE" id="PS50932"/>
    </source>
</evidence>
<gene>
    <name evidence="6" type="ORF">FY536_04250</name>
</gene>
<sequence length="333" mass="36885">MKKASIKDVAKLAGVSIATVSQIINNKTERFSDETIHKVINARNELGYIPNIAAKRLKGGTSPLIGVLIPSFRMPFFADLIQSMQVDGPENVDLVFMGANEDNLEASIYSLIERGADALIFGRPIPEHQKMIEFLTKRNIPFLSLDQSADLDAKDQVMVREWQGGKMAARHLMELGHKKITLLMAEQMTDNMHQREAGFISALYYEGIEPIDNVKTQLSKHGGLVAAEKIMATGATAVFTLNDEIAVGLIRGLYEHGVNVPKDVSVVGYDDTDYAEFFVPALTTVRQPVQQIGIDALNMIIKRLRDPDLPQQNDTLELKLIVRESTGVPRSDN</sequence>
<keyword evidence="4" id="KW-0804">Transcription</keyword>
<evidence type="ECO:0000313" key="7">
    <source>
        <dbReference type="Proteomes" id="UP000516446"/>
    </source>
</evidence>
<dbReference type="EMBL" id="CP043431">
    <property type="protein sequence ID" value="QNT64531.1"/>
    <property type="molecule type" value="Genomic_DNA"/>
</dbReference>
<dbReference type="NCBIfam" id="NF047341">
    <property type="entry name" value="lactose_RbsR"/>
    <property type="match status" value="1"/>
</dbReference>
<dbReference type="PROSITE" id="PS00356">
    <property type="entry name" value="HTH_LACI_1"/>
    <property type="match status" value="1"/>
</dbReference>
<dbReference type="Proteomes" id="UP000516446">
    <property type="component" value="Chromosome"/>
</dbReference>
<dbReference type="InterPro" id="IPR046335">
    <property type="entry name" value="LacI/GalR-like_sensor"/>
</dbReference>
<dbReference type="AlphaFoldDB" id="A0A7H1MM45"/>
<dbReference type="PROSITE" id="PS50932">
    <property type="entry name" value="HTH_LACI_2"/>
    <property type="match status" value="1"/>
</dbReference>
<dbReference type="InterPro" id="IPR028082">
    <property type="entry name" value="Peripla_BP_I"/>
</dbReference>
<dbReference type="GO" id="GO:0003700">
    <property type="term" value="F:DNA-binding transcription factor activity"/>
    <property type="evidence" value="ECO:0007669"/>
    <property type="project" value="TreeGrafter"/>
</dbReference>
<dbReference type="Pfam" id="PF00356">
    <property type="entry name" value="LacI"/>
    <property type="match status" value="1"/>
</dbReference>
<dbReference type="Pfam" id="PF13377">
    <property type="entry name" value="Peripla_BP_3"/>
    <property type="match status" value="1"/>
</dbReference>
<dbReference type="PRINTS" id="PR00036">
    <property type="entry name" value="HTHLACI"/>
</dbReference>
<dbReference type="SMART" id="SM00354">
    <property type="entry name" value="HTH_LACI"/>
    <property type="match status" value="1"/>
</dbReference>
<dbReference type="Gene3D" id="1.10.260.40">
    <property type="entry name" value="lambda repressor-like DNA-binding domains"/>
    <property type="match status" value="1"/>
</dbReference>
<proteinExistence type="predicted"/>
<dbReference type="SUPFAM" id="SSF53822">
    <property type="entry name" value="Periplasmic binding protein-like I"/>
    <property type="match status" value="1"/>
</dbReference>
<organism evidence="6 7">
    <name type="scientific">Weissella koreensis</name>
    <dbReference type="NCBI Taxonomy" id="165096"/>
    <lineage>
        <taxon>Bacteria</taxon>
        <taxon>Bacillati</taxon>
        <taxon>Bacillota</taxon>
        <taxon>Bacilli</taxon>
        <taxon>Lactobacillales</taxon>
        <taxon>Lactobacillaceae</taxon>
        <taxon>Weissella</taxon>
    </lineage>
</organism>
<accession>A0A7H1MM45</accession>
<keyword evidence="3" id="KW-0238">DNA-binding</keyword>
<evidence type="ECO:0000256" key="3">
    <source>
        <dbReference type="ARBA" id="ARBA00023125"/>
    </source>
</evidence>
<evidence type="ECO:0000256" key="1">
    <source>
        <dbReference type="ARBA" id="ARBA00022491"/>
    </source>
</evidence>
<evidence type="ECO:0000256" key="4">
    <source>
        <dbReference type="ARBA" id="ARBA00023163"/>
    </source>
</evidence>
<dbReference type="SUPFAM" id="SSF47413">
    <property type="entry name" value="lambda repressor-like DNA-binding domains"/>
    <property type="match status" value="1"/>
</dbReference>
<dbReference type="CDD" id="cd01392">
    <property type="entry name" value="HTH_LacI"/>
    <property type="match status" value="1"/>
</dbReference>
<evidence type="ECO:0000256" key="2">
    <source>
        <dbReference type="ARBA" id="ARBA00023015"/>
    </source>
</evidence>
<protein>
    <submittedName>
        <fullName evidence="6">LacI family transcriptional regulator</fullName>
    </submittedName>
</protein>
<dbReference type="InterPro" id="IPR010982">
    <property type="entry name" value="Lambda_DNA-bd_dom_sf"/>
</dbReference>
<feature type="domain" description="HTH lacI-type" evidence="5">
    <location>
        <begin position="4"/>
        <end position="59"/>
    </location>
</feature>
<keyword evidence="7" id="KW-1185">Reference proteome</keyword>
<dbReference type="PANTHER" id="PTHR30146">
    <property type="entry name" value="LACI-RELATED TRANSCRIPTIONAL REPRESSOR"/>
    <property type="match status" value="1"/>
</dbReference>
<keyword evidence="1" id="KW-0678">Repressor</keyword>
<name>A0A7H1MM45_9LACO</name>
<keyword evidence="2" id="KW-0805">Transcription regulation</keyword>
<dbReference type="Gene3D" id="3.40.50.2300">
    <property type="match status" value="2"/>
</dbReference>
<reference evidence="6 7" key="1">
    <citation type="submission" date="2019-08" db="EMBL/GenBank/DDBJ databases">
        <authorList>
            <person name="Chang H.C."/>
            <person name="Mun S.Y."/>
        </authorList>
    </citation>
    <scope>NUCLEOTIDE SEQUENCE [LARGE SCALE GENOMIC DNA]</scope>
    <source>
        <strain evidence="6 7">SK</strain>
    </source>
</reference>
<dbReference type="InterPro" id="IPR000843">
    <property type="entry name" value="HTH_LacI"/>
</dbReference>
<dbReference type="PANTHER" id="PTHR30146:SF148">
    <property type="entry name" value="HTH-TYPE TRANSCRIPTIONAL REPRESSOR PURR-RELATED"/>
    <property type="match status" value="1"/>
</dbReference>
<evidence type="ECO:0000313" key="6">
    <source>
        <dbReference type="EMBL" id="QNT64531.1"/>
    </source>
</evidence>
<dbReference type="GO" id="GO:0000976">
    <property type="term" value="F:transcription cis-regulatory region binding"/>
    <property type="evidence" value="ECO:0007669"/>
    <property type="project" value="TreeGrafter"/>
</dbReference>